<reference evidence="1 2" key="1">
    <citation type="submission" date="2021-06" db="EMBL/GenBank/DDBJ databases">
        <title>Caerostris extrusa draft genome.</title>
        <authorList>
            <person name="Kono N."/>
            <person name="Arakawa K."/>
        </authorList>
    </citation>
    <scope>NUCLEOTIDE SEQUENCE [LARGE SCALE GENOMIC DNA]</scope>
</reference>
<proteinExistence type="predicted"/>
<keyword evidence="2" id="KW-1185">Reference proteome</keyword>
<accession>A0AAV4QPR2</accession>
<evidence type="ECO:0000313" key="1">
    <source>
        <dbReference type="EMBL" id="GIY10921.1"/>
    </source>
</evidence>
<dbReference type="Proteomes" id="UP001054945">
    <property type="component" value="Unassembled WGS sequence"/>
</dbReference>
<organism evidence="1 2">
    <name type="scientific">Caerostris extrusa</name>
    <name type="common">Bark spider</name>
    <name type="synonym">Caerostris bankana</name>
    <dbReference type="NCBI Taxonomy" id="172846"/>
    <lineage>
        <taxon>Eukaryota</taxon>
        <taxon>Metazoa</taxon>
        <taxon>Ecdysozoa</taxon>
        <taxon>Arthropoda</taxon>
        <taxon>Chelicerata</taxon>
        <taxon>Arachnida</taxon>
        <taxon>Araneae</taxon>
        <taxon>Araneomorphae</taxon>
        <taxon>Entelegynae</taxon>
        <taxon>Araneoidea</taxon>
        <taxon>Araneidae</taxon>
        <taxon>Caerostris</taxon>
    </lineage>
</organism>
<comment type="caution">
    <text evidence="1">The sequence shown here is derived from an EMBL/GenBank/DDBJ whole genome shotgun (WGS) entry which is preliminary data.</text>
</comment>
<dbReference type="EMBL" id="BPLR01006580">
    <property type="protein sequence ID" value="GIY10921.1"/>
    <property type="molecule type" value="Genomic_DNA"/>
</dbReference>
<protein>
    <submittedName>
        <fullName evidence="1">Uncharacterized protein</fullName>
    </submittedName>
</protein>
<sequence>MGKEKLILAHYFPVMRKIDFWEGIPYRGSIILRDSHTHKYLLYTLKTTERTKDFRSFKTDRYLMPIACLGSNLRVLKSLKTCITK</sequence>
<gene>
    <name evidence="1" type="ORF">CEXT_752221</name>
</gene>
<evidence type="ECO:0000313" key="2">
    <source>
        <dbReference type="Proteomes" id="UP001054945"/>
    </source>
</evidence>
<name>A0AAV4QPR2_CAEEX</name>
<dbReference type="AlphaFoldDB" id="A0AAV4QPR2"/>